<dbReference type="AlphaFoldDB" id="A0A0G4J0J5"/>
<dbReference type="EMBL" id="CDSF01000107">
    <property type="protein sequence ID" value="CEP01052.1"/>
    <property type="molecule type" value="Genomic_DNA"/>
</dbReference>
<organism evidence="1 3">
    <name type="scientific">Plasmodiophora brassicae</name>
    <name type="common">Clubroot disease agent</name>
    <dbReference type="NCBI Taxonomy" id="37360"/>
    <lineage>
        <taxon>Eukaryota</taxon>
        <taxon>Sar</taxon>
        <taxon>Rhizaria</taxon>
        <taxon>Endomyxa</taxon>
        <taxon>Phytomyxea</taxon>
        <taxon>Plasmodiophorida</taxon>
        <taxon>Plasmodiophoridae</taxon>
        <taxon>Plasmodiophora</taxon>
    </lineage>
</organism>
<reference evidence="2 4" key="2">
    <citation type="submission" date="2018-03" db="EMBL/GenBank/DDBJ databases">
        <authorList>
            <person name="Fogelqvist J."/>
        </authorList>
    </citation>
    <scope>NUCLEOTIDE SEQUENCE [LARGE SCALE GENOMIC DNA]</scope>
</reference>
<evidence type="ECO:0000313" key="3">
    <source>
        <dbReference type="Proteomes" id="UP000039324"/>
    </source>
</evidence>
<name>A0A0G4J0J5_PLABS</name>
<evidence type="ECO:0000313" key="2">
    <source>
        <dbReference type="EMBL" id="SPQ98486.1"/>
    </source>
</evidence>
<keyword evidence="3" id="KW-1185">Reference proteome</keyword>
<accession>A0A0G4J0J5</accession>
<protein>
    <submittedName>
        <fullName evidence="1">Uncharacterized protein</fullName>
    </submittedName>
</protein>
<dbReference type="EMBL" id="OVEO01000009">
    <property type="protein sequence ID" value="SPQ98486.1"/>
    <property type="molecule type" value="Genomic_DNA"/>
</dbReference>
<keyword evidence="2" id="KW-0496">Mitochondrion</keyword>
<reference evidence="1 3" key="1">
    <citation type="submission" date="2015-02" db="EMBL/GenBank/DDBJ databases">
        <authorList>
            <person name="Chooi Y.-H."/>
        </authorList>
    </citation>
    <scope>NUCLEOTIDE SEQUENCE [LARGE SCALE GENOMIC DNA]</scope>
    <source>
        <strain evidence="1">E3</strain>
    </source>
</reference>
<geneLocation type="mitochondrion" evidence="2"/>
<evidence type="ECO:0000313" key="4">
    <source>
        <dbReference type="Proteomes" id="UP000290189"/>
    </source>
</evidence>
<gene>
    <name evidence="1" type="ORF">PBRA_008364</name>
    <name evidence="2" type="ORF">PLBR_LOCUS5701</name>
</gene>
<evidence type="ECO:0000313" key="1">
    <source>
        <dbReference type="EMBL" id="CEP01052.1"/>
    </source>
</evidence>
<dbReference type="Proteomes" id="UP000039324">
    <property type="component" value="Unassembled WGS sequence"/>
</dbReference>
<dbReference type="OrthoDB" id="529205at2759"/>
<dbReference type="Proteomes" id="UP000290189">
    <property type="component" value="Unassembled WGS sequence"/>
</dbReference>
<proteinExistence type="predicted"/>
<sequence length="103" mass="11362">MQRRTVGGAAAGAWRYARRPMGQYSHVCDNDPEVIGQHVKRDTIKRAQGDADWDEYLASDSEAIVKAERSPEMPVQKLQEVTVRHLHDADADPSSAGDNDAST</sequence>